<gene>
    <name evidence="4" type="ORF">CCHR01_05560</name>
</gene>
<evidence type="ECO:0000313" key="5">
    <source>
        <dbReference type="Proteomes" id="UP001243330"/>
    </source>
</evidence>
<protein>
    <recommendedName>
        <fullName evidence="6">Extracellular membrane protein CFEM domain-containing protein</fullName>
    </recommendedName>
</protein>
<keyword evidence="5" id="KW-1185">Reference proteome</keyword>
<dbReference type="Proteomes" id="UP001243330">
    <property type="component" value="Unassembled WGS sequence"/>
</dbReference>
<feature type="signal peptide" evidence="3">
    <location>
        <begin position="1"/>
        <end position="20"/>
    </location>
</feature>
<dbReference type="EMBL" id="JAQOWY010000089">
    <property type="protein sequence ID" value="KAK1851769.1"/>
    <property type="molecule type" value="Genomic_DNA"/>
</dbReference>
<reference evidence="4" key="1">
    <citation type="submission" date="2023-01" db="EMBL/GenBank/DDBJ databases">
        <title>Colletotrichum chrysophilum M932 genome sequence.</title>
        <authorList>
            <person name="Baroncelli R."/>
        </authorList>
    </citation>
    <scope>NUCLEOTIDE SEQUENCE</scope>
    <source>
        <strain evidence="4">M932</strain>
    </source>
</reference>
<keyword evidence="3" id="KW-0732">Signal</keyword>
<feature type="transmembrane region" description="Helical" evidence="2">
    <location>
        <begin position="237"/>
        <end position="264"/>
    </location>
</feature>
<evidence type="ECO:0000256" key="3">
    <source>
        <dbReference type="SAM" id="SignalP"/>
    </source>
</evidence>
<sequence>MRSYQSASALLALLATTASAVTPARLHCLRSRNVELSRLSGCGMAGSVAACLFMIPDDVTQADLETCWINSGCDFTESMVEAQWALDRCDEYGNIAQELKIRHFGIVQARATTDTTAAETTTTAATAATAATTASAATTTTAASTAGTGTTATGTTAASTGTGTTGTGTTATTKVCSTTTTKSTTACPVQSTGTASGKTITSGCYSTTVAFETCAAGMLCQDDSSGNPSCLVIDNTLSGAGIAVALFFAIAGTGAIALITFLCCRDRKNRKRILAKAEAAAIAKEAKLAKKPTIAVEQPLMANDGNQQPYNDDHSNDHNNGHANNGHNPFDNRNHM</sequence>
<dbReference type="AlphaFoldDB" id="A0AAD9AQR9"/>
<accession>A0AAD9AQR9</accession>
<proteinExistence type="predicted"/>
<evidence type="ECO:0008006" key="6">
    <source>
        <dbReference type="Google" id="ProtNLM"/>
    </source>
</evidence>
<evidence type="ECO:0000256" key="1">
    <source>
        <dbReference type="SAM" id="MobiDB-lite"/>
    </source>
</evidence>
<organism evidence="4 5">
    <name type="scientific">Colletotrichum chrysophilum</name>
    <dbReference type="NCBI Taxonomy" id="1836956"/>
    <lineage>
        <taxon>Eukaryota</taxon>
        <taxon>Fungi</taxon>
        <taxon>Dikarya</taxon>
        <taxon>Ascomycota</taxon>
        <taxon>Pezizomycotina</taxon>
        <taxon>Sordariomycetes</taxon>
        <taxon>Hypocreomycetidae</taxon>
        <taxon>Glomerellales</taxon>
        <taxon>Glomerellaceae</taxon>
        <taxon>Colletotrichum</taxon>
        <taxon>Colletotrichum gloeosporioides species complex</taxon>
    </lineage>
</organism>
<name>A0AAD9AQR9_9PEZI</name>
<feature type="region of interest" description="Disordered" evidence="1">
    <location>
        <begin position="302"/>
        <end position="336"/>
    </location>
</feature>
<keyword evidence="2" id="KW-1133">Transmembrane helix</keyword>
<evidence type="ECO:0000313" key="4">
    <source>
        <dbReference type="EMBL" id="KAK1851769.1"/>
    </source>
</evidence>
<keyword evidence="2" id="KW-0472">Membrane</keyword>
<feature type="region of interest" description="Disordered" evidence="1">
    <location>
        <begin position="145"/>
        <end position="167"/>
    </location>
</feature>
<keyword evidence="2" id="KW-0812">Transmembrane</keyword>
<evidence type="ECO:0000256" key="2">
    <source>
        <dbReference type="SAM" id="Phobius"/>
    </source>
</evidence>
<feature type="chain" id="PRO_5042006103" description="Extracellular membrane protein CFEM domain-containing protein" evidence="3">
    <location>
        <begin position="21"/>
        <end position="336"/>
    </location>
</feature>
<feature type="compositionally biased region" description="Basic and acidic residues" evidence="1">
    <location>
        <begin position="311"/>
        <end position="320"/>
    </location>
</feature>
<comment type="caution">
    <text evidence="4">The sequence shown here is derived from an EMBL/GenBank/DDBJ whole genome shotgun (WGS) entry which is preliminary data.</text>
</comment>